<dbReference type="SUPFAM" id="SSF53335">
    <property type="entry name" value="S-adenosyl-L-methionine-dependent methyltransferases"/>
    <property type="match status" value="1"/>
</dbReference>
<evidence type="ECO:0000313" key="2">
    <source>
        <dbReference type="Proteomes" id="UP000177096"/>
    </source>
</evidence>
<dbReference type="InterPro" id="IPR029063">
    <property type="entry name" value="SAM-dependent_MTases_sf"/>
</dbReference>
<sequence>MKKSLQTCIVCGRGADKRTWNNLAVLVCRNCGLTWRESFDLSEDYYVKLNEGRANLDTQKVAIRLRNSEDRFNTIRRFLPRAGICDIGCGDGSFLSILRDYGYLKCWGIEPSEYYHKMTIDRNLDVIKGEIDEILNISKRKEVHAITLFHVIEHLDDPIGSLEIMAESLRKGGILIIETPDKDASIQKATDHKNELIYPEHLFYWNEKSLCRVLQEKGFKILKISRRSFDWKHSPIKTSLMRLGMVKSLSKGNTSLDIKSQTDKDVVVIKDKGKNFFRELLRILLAYLVRILGRDDYLLVVARRI</sequence>
<dbReference type="AlphaFoldDB" id="A0A1G2UI12"/>
<evidence type="ECO:0008006" key="3">
    <source>
        <dbReference type="Google" id="ProtNLM"/>
    </source>
</evidence>
<dbReference type="PANTHER" id="PTHR43861:SF6">
    <property type="entry name" value="METHYLTRANSFERASE TYPE 11"/>
    <property type="match status" value="1"/>
</dbReference>
<dbReference type="Pfam" id="PF13489">
    <property type="entry name" value="Methyltransf_23"/>
    <property type="match status" value="1"/>
</dbReference>
<dbReference type="PANTHER" id="PTHR43861">
    <property type="entry name" value="TRANS-ACONITATE 2-METHYLTRANSFERASE-RELATED"/>
    <property type="match status" value="1"/>
</dbReference>
<dbReference type="Proteomes" id="UP000177096">
    <property type="component" value="Unassembled WGS sequence"/>
</dbReference>
<reference evidence="1 2" key="1">
    <citation type="journal article" date="2016" name="Nat. Commun.">
        <title>Thousands of microbial genomes shed light on interconnected biogeochemical processes in an aquifer system.</title>
        <authorList>
            <person name="Anantharaman K."/>
            <person name="Brown C.T."/>
            <person name="Hug L.A."/>
            <person name="Sharon I."/>
            <person name="Castelle C.J."/>
            <person name="Probst A.J."/>
            <person name="Thomas B.C."/>
            <person name="Singh A."/>
            <person name="Wilkins M.J."/>
            <person name="Karaoz U."/>
            <person name="Brodie E.L."/>
            <person name="Williams K.H."/>
            <person name="Hubbard S.S."/>
            <person name="Banfield J.F."/>
        </authorList>
    </citation>
    <scope>NUCLEOTIDE SEQUENCE [LARGE SCALE GENOMIC DNA]</scope>
</reference>
<dbReference type="EMBL" id="MHWM01000012">
    <property type="protein sequence ID" value="OHB09053.1"/>
    <property type="molecule type" value="Genomic_DNA"/>
</dbReference>
<dbReference type="Gene3D" id="3.40.50.150">
    <property type="entry name" value="Vaccinia Virus protein VP39"/>
    <property type="match status" value="1"/>
</dbReference>
<organism evidence="1 2">
    <name type="scientific">Candidatus Zambryskibacteria bacterium RIFCSPLOWO2_02_FULL_39_14</name>
    <dbReference type="NCBI Taxonomy" id="1802769"/>
    <lineage>
        <taxon>Bacteria</taxon>
        <taxon>Candidatus Zambryskiibacteriota</taxon>
    </lineage>
</organism>
<comment type="caution">
    <text evidence="1">The sequence shown here is derived from an EMBL/GenBank/DDBJ whole genome shotgun (WGS) entry which is preliminary data.</text>
</comment>
<evidence type="ECO:0000313" key="1">
    <source>
        <dbReference type="EMBL" id="OHB09053.1"/>
    </source>
</evidence>
<gene>
    <name evidence="1" type="ORF">A3I86_00165</name>
</gene>
<dbReference type="CDD" id="cd02440">
    <property type="entry name" value="AdoMet_MTases"/>
    <property type="match status" value="1"/>
</dbReference>
<name>A0A1G2UI12_9BACT</name>
<protein>
    <recommendedName>
        <fullName evidence="3">Methyltransferase type 11 domain-containing protein</fullName>
    </recommendedName>
</protein>
<proteinExistence type="predicted"/>
<accession>A0A1G2UI12</accession>